<organism evidence="1 2">
    <name type="scientific">Trichuris suis</name>
    <name type="common">pig whipworm</name>
    <dbReference type="NCBI Taxonomy" id="68888"/>
    <lineage>
        <taxon>Eukaryota</taxon>
        <taxon>Metazoa</taxon>
        <taxon>Ecdysozoa</taxon>
        <taxon>Nematoda</taxon>
        <taxon>Enoplea</taxon>
        <taxon>Dorylaimia</taxon>
        <taxon>Trichinellida</taxon>
        <taxon>Trichuridae</taxon>
        <taxon>Trichuris</taxon>
    </lineage>
</organism>
<dbReference type="Proteomes" id="UP000030764">
    <property type="component" value="Unassembled WGS sequence"/>
</dbReference>
<protein>
    <submittedName>
        <fullName evidence="1">Uncharacterized protein</fullName>
    </submittedName>
</protein>
<accession>A0A085MLS0</accession>
<dbReference type="AlphaFoldDB" id="A0A085MLS0"/>
<gene>
    <name evidence="1" type="ORF">M513_00929</name>
</gene>
<evidence type="ECO:0000313" key="1">
    <source>
        <dbReference type="EMBL" id="KFD58166.1"/>
    </source>
</evidence>
<name>A0A085MLS0_9BILA</name>
<evidence type="ECO:0000313" key="2">
    <source>
        <dbReference type="Proteomes" id="UP000030764"/>
    </source>
</evidence>
<proteinExistence type="predicted"/>
<keyword evidence="2" id="KW-1185">Reference proteome</keyword>
<reference evidence="1 2" key="1">
    <citation type="journal article" date="2014" name="Nat. Genet.">
        <title>Genome and transcriptome of the porcine whipworm Trichuris suis.</title>
        <authorList>
            <person name="Jex A.R."/>
            <person name="Nejsum P."/>
            <person name="Schwarz E.M."/>
            <person name="Hu L."/>
            <person name="Young N.D."/>
            <person name="Hall R.S."/>
            <person name="Korhonen P.K."/>
            <person name="Liao S."/>
            <person name="Thamsborg S."/>
            <person name="Xia J."/>
            <person name="Xu P."/>
            <person name="Wang S."/>
            <person name="Scheerlinck J.P."/>
            <person name="Hofmann A."/>
            <person name="Sternberg P.W."/>
            <person name="Wang J."/>
            <person name="Gasser R.B."/>
        </authorList>
    </citation>
    <scope>NUCLEOTIDE SEQUENCE [LARGE SCALE GENOMIC DNA]</scope>
    <source>
        <strain evidence="1">DCEP-RM93M</strain>
    </source>
</reference>
<sequence>MYIYQYLAIVAQLVPGHRNKANIAIKRVRIFIVQEFDIRDFDRSGIRLLRIEPCIIEFFMFYYYDVLDRPNVLLFM</sequence>
<dbReference type="EMBL" id="KL363185">
    <property type="protein sequence ID" value="KFD58166.1"/>
    <property type="molecule type" value="Genomic_DNA"/>
</dbReference>